<accession>A0A7M7HQG1</accession>
<evidence type="ECO:0000313" key="1">
    <source>
        <dbReference type="EnsemblMetazoa" id="XP_011682989"/>
    </source>
</evidence>
<sequence>MSSSRRLKSNFPSGNDRYQSLQQISSRILSRAGTLNSMEERELTRRRQQLEYKEGLKEAQYQSVKKRLCDNLKDHVLYKRALRNSLKKKSRSEVDLRTSFDVDPFNEKPDNYDDDDDDDDERSMFGRYCGRTHPRFTDAMLDLDYKMRNGEKEKTKKLLGISRTESDILIDRKLTTDQILKADHLPLSQRLTLTNTEKFQSVINRTRAFYVLKKMRNRIAERKEREKGIKIRKSSKGEFCTQNTKTDLRLETDLLIE</sequence>
<dbReference type="GeneID" id="105447070"/>
<dbReference type="RefSeq" id="XP_011682989.2">
    <property type="nucleotide sequence ID" value="XM_011684687.2"/>
</dbReference>
<dbReference type="EnsemblMetazoa" id="XM_011684687">
    <property type="protein sequence ID" value="XP_011682989"/>
    <property type="gene ID" value="LOC105447070"/>
</dbReference>
<dbReference type="InParanoid" id="A0A7M7HQG1"/>
<reference evidence="2" key="1">
    <citation type="submission" date="2015-02" db="EMBL/GenBank/DDBJ databases">
        <title>Genome sequencing for Strongylocentrotus purpuratus.</title>
        <authorList>
            <person name="Murali S."/>
            <person name="Liu Y."/>
            <person name="Vee V."/>
            <person name="English A."/>
            <person name="Wang M."/>
            <person name="Skinner E."/>
            <person name="Han Y."/>
            <person name="Muzny D.M."/>
            <person name="Worley K.C."/>
            <person name="Gibbs R.A."/>
        </authorList>
    </citation>
    <scope>NUCLEOTIDE SEQUENCE</scope>
</reference>
<name>A0A7M7HQG1_STRPU</name>
<reference evidence="1" key="2">
    <citation type="submission" date="2021-01" db="UniProtKB">
        <authorList>
            <consortium name="EnsemblMetazoa"/>
        </authorList>
    </citation>
    <scope>IDENTIFICATION</scope>
</reference>
<dbReference type="OrthoDB" id="10375547at2759"/>
<protein>
    <submittedName>
        <fullName evidence="1">Uncharacterized protein</fullName>
    </submittedName>
</protein>
<keyword evidence="2" id="KW-1185">Reference proteome</keyword>
<proteinExistence type="predicted"/>
<dbReference type="KEGG" id="spu:105447070"/>
<dbReference type="OMA" id="SSKGEFC"/>
<organism evidence="1 2">
    <name type="scientific">Strongylocentrotus purpuratus</name>
    <name type="common">Purple sea urchin</name>
    <dbReference type="NCBI Taxonomy" id="7668"/>
    <lineage>
        <taxon>Eukaryota</taxon>
        <taxon>Metazoa</taxon>
        <taxon>Echinodermata</taxon>
        <taxon>Eleutherozoa</taxon>
        <taxon>Echinozoa</taxon>
        <taxon>Echinoidea</taxon>
        <taxon>Euechinoidea</taxon>
        <taxon>Echinacea</taxon>
        <taxon>Camarodonta</taxon>
        <taxon>Echinidea</taxon>
        <taxon>Strongylocentrotidae</taxon>
        <taxon>Strongylocentrotus</taxon>
    </lineage>
</organism>
<dbReference type="Proteomes" id="UP000007110">
    <property type="component" value="Unassembled WGS sequence"/>
</dbReference>
<dbReference type="AlphaFoldDB" id="A0A7M7HQG1"/>
<evidence type="ECO:0000313" key="2">
    <source>
        <dbReference type="Proteomes" id="UP000007110"/>
    </source>
</evidence>